<keyword evidence="14" id="KW-1185">Reference proteome</keyword>
<dbReference type="InterPro" id="IPR007235">
    <property type="entry name" value="Glyco_trans_28_C"/>
</dbReference>
<dbReference type="InterPro" id="IPR004276">
    <property type="entry name" value="GlycoTrans_28_N"/>
</dbReference>
<evidence type="ECO:0000259" key="12">
    <source>
        <dbReference type="Pfam" id="PF04101"/>
    </source>
</evidence>
<dbReference type="RefSeq" id="WP_073612109.1">
    <property type="nucleotide sequence ID" value="NZ_FRFE01000003.1"/>
</dbReference>
<keyword evidence="8 10" id="KW-0131">Cell cycle</keyword>
<dbReference type="GO" id="GO:0005886">
    <property type="term" value="C:plasma membrane"/>
    <property type="evidence" value="ECO:0007669"/>
    <property type="project" value="UniProtKB-SubCell"/>
</dbReference>
<comment type="caution">
    <text evidence="10">Lacks conserved residue(s) required for the propagation of feature annotation.</text>
</comment>
<keyword evidence="9 10" id="KW-0961">Cell wall biogenesis/degradation</keyword>
<dbReference type="Proteomes" id="UP000184603">
    <property type="component" value="Unassembled WGS sequence"/>
</dbReference>
<keyword evidence="2 10" id="KW-0132">Cell division</keyword>
<dbReference type="InterPro" id="IPR006009">
    <property type="entry name" value="GlcNAc_MurG"/>
</dbReference>
<comment type="subcellular location">
    <subcellularLocation>
        <location evidence="10">Cell membrane</location>
        <topology evidence="10">Peripheral membrane protein</topology>
        <orientation evidence="10">Cytoplasmic side</orientation>
    </subcellularLocation>
</comment>
<protein>
    <recommendedName>
        <fullName evidence="10">UDP-N-acetylglucosamine--N-acetylmuramyl-(pentapeptide) pyrophosphoryl-undecaprenol N-acetylglucosamine transferase</fullName>
        <ecNumber evidence="10">2.4.1.227</ecNumber>
    </recommendedName>
    <alternativeName>
        <fullName evidence="10">Undecaprenyl-PP-MurNAc-pentapeptide-UDPGlcNAc GlcNAc transferase</fullName>
    </alternativeName>
</protein>
<keyword evidence="5 10" id="KW-0133">Cell shape</keyword>
<feature type="domain" description="Glycosyl transferase family 28 C-terminal" evidence="12">
    <location>
        <begin position="191"/>
        <end position="357"/>
    </location>
</feature>
<comment type="similarity">
    <text evidence="10">Belongs to the glycosyltransferase 28 family. MurG subfamily.</text>
</comment>
<reference evidence="13 14" key="1">
    <citation type="submission" date="2016-12" db="EMBL/GenBank/DDBJ databases">
        <authorList>
            <person name="Song W.-J."/>
            <person name="Kurnit D.M."/>
        </authorList>
    </citation>
    <scope>NUCLEOTIDE SEQUENCE [LARGE SCALE GENOMIC DNA]</scope>
    <source>
        <strain evidence="13 14">DSM 18488</strain>
    </source>
</reference>
<evidence type="ECO:0000256" key="5">
    <source>
        <dbReference type="ARBA" id="ARBA00022960"/>
    </source>
</evidence>
<dbReference type="GO" id="GO:0050511">
    <property type="term" value="F:undecaprenyldiphospho-muramoylpentapeptide beta-N-acetylglucosaminyltransferase activity"/>
    <property type="evidence" value="ECO:0007669"/>
    <property type="project" value="UniProtKB-UniRule"/>
</dbReference>
<keyword evidence="3 10" id="KW-0328">Glycosyltransferase</keyword>
<dbReference type="UniPathway" id="UPA00219"/>
<dbReference type="GO" id="GO:0008360">
    <property type="term" value="P:regulation of cell shape"/>
    <property type="evidence" value="ECO:0007669"/>
    <property type="project" value="UniProtKB-KW"/>
</dbReference>
<dbReference type="Pfam" id="PF03033">
    <property type="entry name" value="Glyco_transf_28"/>
    <property type="match status" value="1"/>
</dbReference>
<comment type="function">
    <text evidence="10">Cell wall formation. Catalyzes the transfer of a GlcNAc subunit on undecaprenyl-pyrophosphoryl-MurNAc-pentapeptide (lipid intermediate I) to form undecaprenyl-pyrophosphoryl-MurNAc-(pentapeptide)GlcNAc (lipid intermediate II).</text>
</comment>
<keyword evidence="7 10" id="KW-0472">Membrane</keyword>
<dbReference type="GO" id="GO:0051991">
    <property type="term" value="F:UDP-N-acetyl-D-glucosamine:N-acetylmuramoyl-L-alanyl-D-glutamyl-meso-2,6-diaminopimelyl-D-alanyl-D-alanine-diphosphoundecaprenol 4-beta-N-acetylglucosaminlytransferase activity"/>
    <property type="evidence" value="ECO:0007669"/>
    <property type="project" value="RHEA"/>
</dbReference>
<keyword evidence="6 10" id="KW-0573">Peptidoglycan synthesis</keyword>
<dbReference type="PANTHER" id="PTHR21015">
    <property type="entry name" value="UDP-N-ACETYLGLUCOSAMINE--N-ACETYLMURAMYL-(PENTAPEPTIDE) PYROPHOSPHORYL-UNDECAPRENOL N-ACETYLGLUCOSAMINE TRANSFERASE 1"/>
    <property type="match status" value="1"/>
</dbReference>
<comment type="catalytic activity">
    <reaction evidence="10">
        <text>di-trans,octa-cis-undecaprenyl diphospho-N-acetyl-alpha-D-muramoyl-L-alanyl-D-glutamyl-meso-2,6-diaminopimeloyl-D-alanyl-D-alanine + UDP-N-acetyl-alpha-D-glucosamine = di-trans,octa-cis-undecaprenyl diphospho-[N-acetyl-alpha-D-glucosaminyl-(1-&gt;4)]-N-acetyl-alpha-D-muramoyl-L-alanyl-D-glutamyl-meso-2,6-diaminopimeloyl-D-alanyl-D-alanine + UDP + H(+)</text>
        <dbReference type="Rhea" id="RHEA:31227"/>
        <dbReference type="ChEBI" id="CHEBI:15378"/>
        <dbReference type="ChEBI" id="CHEBI:57705"/>
        <dbReference type="ChEBI" id="CHEBI:58223"/>
        <dbReference type="ChEBI" id="CHEBI:61387"/>
        <dbReference type="ChEBI" id="CHEBI:61388"/>
        <dbReference type="EC" id="2.4.1.227"/>
    </reaction>
</comment>
<evidence type="ECO:0000256" key="10">
    <source>
        <dbReference type="HAMAP-Rule" id="MF_00033"/>
    </source>
</evidence>
<keyword evidence="4 10" id="KW-0808">Transferase</keyword>
<keyword evidence="1 10" id="KW-1003">Cell membrane</keyword>
<dbReference type="STRING" id="1121416.SAMN02745220_00743"/>
<dbReference type="OrthoDB" id="9808936at2"/>
<dbReference type="GO" id="GO:0009252">
    <property type="term" value="P:peptidoglycan biosynthetic process"/>
    <property type="evidence" value="ECO:0007669"/>
    <property type="project" value="UniProtKB-UniRule"/>
</dbReference>
<evidence type="ECO:0000256" key="7">
    <source>
        <dbReference type="ARBA" id="ARBA00023136"/>
    </source>
</evidence>
<dbReference type="SUPFAM" id="SSF53756">
    <property type="entry name" value="UDP-Glycosyltransferase/glycogen phosphorylase"/>
    <property type="match status" value="1"/>
</dbReference>
<gene>
    <name evidence="10" type="primary">murG</name>
    <name evidence="13" type="ORF">SAMN02745220_00743</name>
</gene>
<dbReference type="EMBL" id="FRFE01000003">
    <property type="protein sequence ID" value="SHO44433.1"/>
    <property type="molecule type" value="Genomic_DNA"/>
</dbReference>
<accession>A0A1M7XZ91</accession>
<feature type="binding site" evidence="10">
    <location>
        <begin position="18"/>
        <end position="20"/>
    </location>
    <ligand>
        <name>UDP-N-acetyl-alpha-D-glucosamine</name>
        <dbReference type="ChEBI" id="CHEBI:57705"/>
    </ligand>
</feature>
<dbReference type="PANTHER" id="PTHR21015:SF22">
    <property type="entry name" value="GLYCOSYLTRANSFERASE"/>
    <property type="match status" value="1"/>
</dbReference>
<feature type="binding site" evidence="10">
    <location>
        <position position="132"/>
    </location>
    <ligand>
        <name>UDP-N-acetyl-alpha-D-glucosamine</name>
        <dbReference type="ChEBI" id="CHEBI:57705"/>
    </ligand>
</feature>
<evidence type="ECO:0000256" key="9">
    <source>
        <dbReference type="ARBA" id="ARBA00023316"/>
    </source>
</evidence>
<feature type="domain" description="Glycosyltransferase family 28 N-terminal" evidence="11">
    <location>
        <begin position="12"/>
        <end position="149"/>
    </location>
</feature>
<dbReference type="NCBIfam" id="TIGR01133">
    <property type="entry name" value="murG"/>
    <property type="match status" value="1"/>
</dbReference>
<comment type="pathway">
    <text evidence="10">Cell wall biogenesis; peptidoglycan biosynthesis.</text>
</comment>
<evidence type="ECO:0000256" key="4">
    <source>
        <dbReference type="ARBA" id="ARBA00022679"/>
    </source>
</evidence>
<evidence type="ECO:0000256" key="2">
    <source>
        <dbReference type="ARBA" id="ARBA00022618"/>
    </source>
</evidence>
<sequence>MKNATGRPIRLLITGGGTGGHLFPAVAAAQALRLRQPESEVLFIGTRRKIDTTTLDGYGFASCSIHSYGLKGKSPLELLKAIAALPVSIFQAAVHIRRFRPDVALGVGGYVTGPVMVAAKLMGVPTIIHEQNSVPGLANRKLGTLVNRICVSLPGSERFFPLEKTILTGNPVRQNILALAREEKDKSGVFTIMILGGSQGAHAVNRLVTEALCDYGKENLPEFAVIHQTGQKDAEWVENRYREAGVNATVAPFFRDMAEVYSKADLLVSRAGATTLTELAVLGKPAILVPYPFAADDHQTKNGAYYVDGGGAVQFIEKDLHSELLFRTIEDLMKSGDRRAVMAEGMRGLAIPDAAEKIVDVCLQAAGGTMEPAIDTMRGN</sequence>
<evidence type="ECO:0000313" key="13">
    <source>
        <dbReference type="EMBL" id="SHO44433.1"/>
    </source>
</evidence>
<proteinExistence type="inferred from homology"/>
<evidence type="ECO:0000256" key="1">
    <source>
        <dbReference type="ARBA" id="ARBA00022475"/>
    </source>
</evidence>
<feature type="binding site" evidence="10">
    <location>
        <position position="299"/>
    </location>
    <ligand>
        <name>UDP-N-acetyl-alpha-D-glucosamine</name>
        <dbReference type="ChEBI" id="CHEBI:57705"/>
    </ligand>
</feature>
<dbReference type="Gene3D" id="3.40.50.2000">
    <property type="entry name" value="Glycogen Phosphorylase B"/>
    <property type="match status" value="2"/>
</dbReference>
<dbReference type="GO" id="GO:0051301">
    <property type="term" value="P:cell division"/>
    <property type="evidence" value="ECO:0007669"/>
    <property type="project" value="UniProtKB-KW"/>
</dbReference>
<feature type="binding site" evidence="10">
    <location>
        <position position="198"/>
    </location>
    <ligand>
        <name>UDP-N-acetyl-alpha-D-glucosamine</name>
        <dbReference type="ChEBI" id="CHEBI:57705"/>
    </ligand>
</feature>
<dbReference type="GO" id="GO:0005975">
    <property type="term" value="P:carbohydrate metabolic process"/>
    <property type="evidence" value="ECO:0007669"/>
    <property type="project" value="InterPro"/>
</dbReference>
<evidence type="ECO:0000256" key="8">
    <source>
        <dbReference type="ARBA" id="ARBA00023306"/>
    </source>
</evidence>
<dbReference type="HAMAP" id="MF_00033">
    <property type="entry name" value="MurG"/>
    <property type="match status" value="1"/>
</dbReference>
<evidence type="ECO:0000256" key="3">
    <source>
        <dbReference type="ARBA" id="ARBA00022676"/>
    </source>
</evidence>
<evidence type="ECO:0000313" key="14">
    <source>
        <dbReference type="Proteomes" id="UP000184603"/>
    </source>
</evidence>
<organism evidence="13 14">
    <name type="scientific">Desulfopila aestuarii DSM 18488</name>
    <dbReference type="NCBI Taxonomy" id="1121416"/>
    <lineage>
        <taxon>Bacteria</taxon>
        <taxon>Pseudomonadati</taxon>
        <taxon>Thermodesulfobacteriota</taxon>
        <taxon>Desulfobulbia</taxon>
        <taxon>Desulfobulbales</taxon>
        <taxon>Desulfocapsaceae</taxon>
        <taxon>Desulfopila</taxon>
    </lineage>
</organism>
<dbReference type="Pfam" id="PF04101">
    <property type="entry name" value="Glyco_tran_28_C"/>
    <property type="match status" value="1"/>
</dbReference>
<name>A0A1M7XZ91_9BACT</name>
<dbReference type="EC" id="2.4.1.227" evidence="10"/>
<dbReference type="GO" id="GO:0071555">
    <property type="term" value="P:cell wall organization"/>
    <property type="evidence" value="ECO:0007669"/>
    <property type="project" value="UniProtKB-KW"/>
</dbReference>
<dbReference type="CDD" id="cd03785">
    <property type="entry name" value="GT28_MurG"/>
    <property type="match status" value="1"/>
</dbReference>
<feature type="binding site" evidence="10">
    <location>
        <position position="173"/>
    </location>
    <ligand>
        <name>UDP-N-acetyl-alpha-D-glucosamine</name>
        <dbReference type="ChEBI" id="CHEBI:57705"/>
    </ligand>
</feature>
<evidence type="ECO:0000259" key="11">
    <source>
        <dbReference type="Pfam" id="PF03033"/>
    </source>
</evidence>
<evidence type="ECO:0000256" key="6">
    <source>
        <dbReference type="ARBA" id="ARBA00022984"/>
    </source>
</evidence>
<dbReference type="AlphaFoldDB" id="A0A1M7XZ91"/>